<dbReference type="RefSeq" id="WP_182125373.1">
    <property type="nucleotide sequence ID" value="NZ_JACGLS010000004.1"/>
</dbReference>
<evidence type="ECO:0000313" key="4">
    <source>
        <dbReference type="EMBL" id="MBA6156876.1"/>
    </source>
</evidence>
<reference evidence="4 5" key="1">
    <citation type="submission" date="2020-07" db="EMBL/GenBank/DDBJ databases">
        <title>Bacterium isolated from marine sediment.</title>
        <authorList>
            <person name="Shang D."/>
            <person name="Du Z.-J."/>
        </authorList>
    </citation>
    <scope>NUCLEOTIDE SEQUENCE [LARGE SCALE GENOMIC DNA]</scope>
    <source>
        <strain evidence="4 5">S7007</strain>
    </source>
</reference>
<dbReference type="PANTHER" id="PTHR37299:SF1">
    <property type="entry name" value="STAGE 0 SPORULATION PROTEIN A HOMOLOG"/>
    <property type="match status" value="1"/>
</dbReference>
<dbReference type="PROSITE" id="PS50930">
    <property type="entry name" value="HTH_LYTTR"/>
    <property type="match status" value="1"/>
</dbReference>
<dbReference type="GO" id="GO:0003677">
    <property type="term" value="F:DNA binding"/>
    <property type="evidence" value="ECO:0007669"/>
    <property type="project" value="InterPro"/>
</dbReference>
<dbReference type="GO" id="GO:0000156">
    <property type="term" value="F:phosphorelay response regulator activity"/>
    <property type="evidence" value="ECO:0007669"/>
    <property type="project" value="InterPro"/>
</dbReference>
<gene>
    <name evidence="4" type="ORF">H3Z83_10145</name>
</gene>
<dbReference type="Gene3D" id="3.40.50.2300">
    <property type="match status" value="1"/>
</dbReference>
<dbReference type="PANTHER" id="PTHR37299">
    <property type="entry name" value="TRANSCRIPTIONAL REGULATOR-RELATED"/>
    <property type="match status" value="1"/>
</dbReference>
<proteinExistence type="predicted"/>
<dbReference type="Gene3D" id="2.40.50.1020">
    <property type="entry name" value="LytTr DNA-binding domain"/>
    <property type="match status" value="1"/>
</dbReference>
<name>A0A839AQU6_9FLAO</name>
<protein>
    <submittedName>
        <fullName evidence="4">Response regulator transcription factor</fullName>
    </submittedName>
</protein>
<accession>A0A839AQU6</accession>
<dbReference type="InterPro" id="IPR007492">
    <property type="entry name" value="LytTR_DNA-bd_dom"/>
</dbReference>
<evidence type="ECO:0000259" key="2">
    <source>
        <dbReference type="PROSITE" id="PS50110"/>
    </source>
</evidence>
<feature type="domain" description="Response regulatory" evidence="2">
    <location>
        <begin position="3"/>
        <end position="116"/>
    </location>
</feature>
<sequence>MLKILIIDDEKDALEVLEWKLNKYVKEEISITKCSSPLIGIELLKEVEPDILFLDIQMPEMDGFSFIEKFPDRDFKVIFTTAYDEYGIKAVKAKAFDYLLKPIDVDELNLAIKKIINEEKQVTIPANLSPKINISADGKVYLIDKETVLYLKSDKSYTTISLTSGKKIIATKTLKEIHKKFPCPEFVRVHNSYVVNLNHATEYNKGVNELTMLDGTIVSVSRSKKTELIKKLHLDK</sequence>
<dbReference type="Pfam" id="PF00072">
    <property type="entry name" value="Response_reg"/>
    <property type="match status" value="1"/>
</dbReference>
<dbReference type="AlphaFoldDB" id="A0A839AQU6"/>
<dbReference type="InterPro" id="IPR011006">
    <property type="entry name" value="CheY-like_superfamily"/>
</dbReference>
<evidence type="ECO:0000259" key="3">
    <source>
        <dbReference type="PROSITE" id="PS50930"/>
    </source>
</evidence>
<dbReference type="SMART" id="SM00850">
    <property type="entry name" value="LytTR"/>
    <property type="match status" value="1"/>
</dbReference>
<dbReference type="EMBL" id="JACGLS010000004">
    <property type="protein sequence ID" value="MBA6156876.1"/>
    <property type="molecule type" value="Genomic_DNA"/>
</dbReference>
<dbReference type="PROSITE" id="PS50110">
    <property type="entry name" value="RESPONSE_REGULATORY"/>
    <property type="match status" value="1"/>
</dbReference>
<dbReference type="InterPro" id="IPR046947">
    <property type="entry name" value="LytR-like"/>
</dbReference>
<keyword evidence="1" id="KW-0597">Phosphoprotein</keyword>
<dbReference type="Proteomes" id="UP000563906">
    <property type="component" value="Unassembled WGS sequence"/>
</dbReference>
<feature type="domain" description="HTH LytTR-type" evidence="3">
    <location>
        <begin position="132"/>
        <end position="234"/>
    </location>
</feature>
<dbReference type="SUPFAM" id="SSF52172">
    <property type="entry name" value="CheY-like"/>
    <property type="match status" value="1"/>
</dbReference>
<organism evidence="4 5">
    <name type="scientific">Tenacibaculum pelagium</name>
    <dbReference type="NCBI Taxonomy" id="2759527"/>
    <lineage>
        <taxon>Bacteria</taxon>
        <taxon>Pseudomonadati</taxon>
        <taxon>Bacteroidota</taxon>
        <taxon>Flavobacteriia</taxon>
        <taxon>Flavobacteriales</taxon>
        <taxon>Flavobacteriaceae</taxon>
        <taxon>Tenacibaculum</taxon>
    </lineage>
</organism>
<dbReference type="Pfam" id="PF04397">
    <property type="entry name" value="LytTR"/>
    <property type="match status" value="1"/>
</dbReference>
<evidence type="ECO:0000313" key="5">
    <source>
        <dbReference type="Proteomes" id="UP000563906"/>
    </source>
</evidence>
<comment type="caution">
    <text evidence="4">The sequence shown here is derived from an EMBL/GenBank/DDBJ whole genome shotgun (WGS) entry which is preliminary data.</text>
</comment>
<evidence type="ECO:0000256" key="1">
    <source>
        <dbReference type="PROSITE-ProRule" id="PRU00169"/>
    </source>
</evidence>
<feature type="modified residue" description="4-aspartylphosphate" evidence="1">
    <location>
        <position position="55"/>
    </location>
</feature>
<dbReference type="SMART" id="SM00448">
    <property type="entry name" value="REC"/>
    <property type="match status" value="1"/>
</dbReference>
<dbReference type="InterPro" id="IPR001789">
    <property type="entry name" value="Sig_transdc_resp-reg_receiver"/>
</dbReference>
<keyword evidence="5" id="KW-1185">Reference proteome</keyword>